<evidence type="ECO:0000256" key="4">
    <source>
        <dbReference type="ARBA" id="ARBA00022759"/>
    </source>
</evidence>
<dbReference type="HAMAP" id="MF_00335">
    <property type="entry name" value="RNase_Y"/>
    <property type="match status" value="1"/>
</dbReference>
<dbReference type="PANTHER" id="PTHR12826:SF15">
    <property type="entry name" value="RIBONUCLEASE Y"/>
    <property type="match status" value="1"/>
</dbReference>
<sequence length="523" mass="59006">MSFTFLMILLPITIIGLIVGLAIGYFVAKSRHEKSIAGAHHTAATIIEQAKKEAETLKKEYLLEAKEENQTYRLAIESELKEERVELKNQENRLLQRESNLDRKDDSLVQRERSLEEKEDKLDSRKQLIDERETEVSRLIEEQQLELERIASLTKDDAAGIIMDEMAEELTHERAMLVKDSNRRAKDEIDRKAKNMLSLAIQRCAADQVSELTVTVVTLPNDDMKGRIIGREGRNIRTLETLTGIDLIIDDTPEAVVLSGFDPIRREVARMTLEKLIQDGRIHPARIEEMVEKSKKEMDERIREYGENAAFDVGVHSLHPDLIKILGRLRFRTSYGQNVLNHSIEVAKLAGVLAEELGEDPVLARRAGLLHDIGKALDHEVDGSHVEIGTELVSKYKENDVVINAVASHHGDVEATSIISVLVAAADALSAARPGARSESLENYIKRLERLEHIANDFPGVDSSFAIQAGREIRVMVKPQEVSDDEAVLLVREVRKRIEEELEYPGHIKVTVVREVRAVDYAK</sequence>
<dbReference type="InterPro" id="IPR017705">
    <property type="entry name" value="Ribonuclease_Y"/>
</dbReference>
<organism evidence="12 13">
    <name type="scientific">Vagococcus penaei</name>
    <dbReference type="NCBI Taxonomy" id="633807"/>
    <lineage>
        <taxon>Bacteria</taxon>
        <taxon>Bacillati</taxon>
        <taxon>Bacillota</taxon>
        <taxon>Bacilli</taxon>
        <taxon>Lactobacillales</taxon>
        <taxon>Enterococcaceae</taxon>
        <taxon>Vagococcus</taxon>
    </lineage>
</organism>
<keyword evidence="2 10" id="KW-0812">Transmembrane</keyword>
<protein>
    <recommendedName>
        <fullName evidence="9 10">Ribonuclease Y</fullName>
        <shortName evidence="10">RNase Y</shortName>
        <ecNumber evidence="10 11">3.1.-.-</ecNumber>
    </recommendedName>
</protein>
<keyword evidence="10" id="KW-1003">Cell membrane</keyword>
<reference evidence="12 13" key="1">
    <citation type="journal article" date="2010" name="Int. J. Syst. Evol. Microbiol.">
        <title>Vagococcus penaei sp. nov., isolated from spoilage microbiota of cooked shrimp (Penaeus vannamei).</title>
        <authorList>
            <person name="Jaffres E."/>
            <person name="Prevost H."/>
            <person name="Rossero A."/>
            <person name="Joffraud J.J."/>
            <person name="Dousset X."/>
        </authorList>
    </citation>
    <scope>NUCLEOTIDE SEQUENCE [LARGE SCALE GENOMIC DNA]</scope>
    <source>
        <strain evidence="12 13">CD276</strain>
    </source>
</reference>
<feature type="transmembrane region" description="Helical" evidence="10">
    <location>
        <begin position="6"/>
        <end position="28"/>
    </location>
</feature>
<evidence type="ECO:0000256" key="8">
    <source>
        <dbReference type="ARBA" id="ARBA00061537"/>
    </source>
</evidence>
<dbReference type="EC" id="3.1.-.-" evidence="10 11"/>
<comment type="function">
    <text evidence="10">Endoribonuclease that initiates mRNA decay.</text>
</comment>
<dbReference type="OrthoDB" id="9803205at2"/>
<evidence type="ECO:0000313" key="12">
    <source>
        <dbReference type="EMBL" id="AQP54186.1"/>
    </source>
</evidence>
<keyword evidence="10" id="KW-0472">Membrane</keyword>
<keyword evidence="13" id="KW-1185">Reference proteome</keyword>
<proteinExistence type="inferred from homology"/>
<dbReference type="PROSITE" id="PS50084">
    <property type="entry name" value="KH_TYPE_1"/>
    <property type="match status" value="1"/>
</dbReference>
<dbReference type="InterPro" id="IPR003607">
    <property type="entry name" value="HD/PDEase_dom"/>
</dbReference>
<dbReference type="InterPro" id="IPR006675">
    <property type="entry name" value="HDIG_dom"/>
</dbReference>
<gene>
    <name evidence="10" type="primary">rny</name>
    <name evidence="12" type="ORF">BW732_08095</name>
</gene>
<dbReference type="Gene3D" id="3.30.1370.10">
    <property type="entry name" value="K Homology domain, type 1"/>
    <property type="match status" value="1"/>
</dbReference>
<dbReference type="GO" id="GO:0006402">
    <property type="term" value="P:mRNA catabolic process"/>
    <property type="evidence" value="ECO:0007669"/>
    <property type="project" value="UniProtKB-UniRule"/>
</dbReference>
<dbReference type="Proteomes" id="UP000188246">
    <property type="component" value="Chromosome"/>
</dbReference>
<dbReference type="SMART" id="SM00471">
    <property type="entry name" value="HDc"/>
    <property type="match status" value="1"/>
</dbReference>
<evidence type="ECO:0000256" key="5">
    <source>
        <dbReference type="ARBA" id="ARBA00022801"/>
    </source>
</evidence>
<dbReference type="EMBL" id="CP019609">
    <property type="protein sequence ID" value="AQP54186.1"/>
    <property type="molecule type" value="Genomic_DNA"/>
</dbReference>
<dbReference type="Pfam" id="PF12072">
    <property type="entry name" value="RNase_Y_N"/>
    <property type="match status" value="1"/>
</dbReference>
<dbReference type="PROSITE" id="PS51831">
    <property type="entry name" value="HD"/>
    <property type="match status" value="1"/>
</dbReference>
<dbReference type="InterPro" id="IPR006674">
    <property type="entry name" value="HD_domain"/>
</dbReference>
<dbReference type="Pfam" id="PF00013">
    <property type="entry name" value="KH_1"/>
    <property type="match status" value="1"/>
</dbReference>
<evidence type="ECO:0000256" key="6">
    <source>
        <dbReference type="ARBA" id="ARBA00022884"/>
    </source>
</evidence>
<dbReference type="GO" id="GO:0003723">
    <property type="term" value="F:RNA binding"/>
    <property type="evidence" value="ECO:0007669"/>
    <property type="project" value="UniProtKB-UniRule"/>
</dbReference>
<dbReference type="STRING" id="633807.BW732_08095"/>
<dbReference type="PANTHER" id="PTHR12826">
    <property type="entry name" value="RIBONUCLEASE Y"/>
    <property type="match status" value="1"/>
</dbReference>
<dbReference type="InterPro" id="IPR036612">
    <property type="entry name" value="KH_dom_type_1_sf"/>
</dbReference>
<keyword evidence="6 10" id="KW-0694">RNA-binding</keyword>
<dbReference type="CDD" id="cd22431">
    <property type="entry name" value="KH-I_RNaseY"/>
    <property type="match status" value="1"/>
</dbReference>
<evidence type="ECO:0000256" key="7">
    <source>
        <dbReference type="ARBA" id="ARBA00022989"/>
    </source>
</evidence>
<dbReference type="InterPro" id="IPR022711">
    <property type="entry name" value="RNase_Y_N"/>
</dbReference>
<dbReference type="Pfam" id="PF01966">
    <property type="entry name" value="HD"/>
    <property type="match status" value="1"/>
</dbReference>
<keyword evidence="3 10" id="KW-0540">Nuclease</keyword>
<dbReference type="GO" id="GO:0016787">
    <property type="term" value="F:hydrolase activity"/>
    <property type="evidence" value="ECO:0007669"/>
    <property type="project" value="UniProtKB-KW"/>
</dbReference>
<dbReference type="Gene3D" id="1.10.3210.10">
    <property type="entry name" value="Hypothetical protein af1432"/>
    <property type="match status" value="1"/>
</dbReference>
<keyword evidence="5 10" id="KW-0378">Hydrolase</keyword>
<evidence type="ECO:0000256" key="11">
    <source>
        <dbReference type="NCBIfam" id="TIGR03319"/>
    </source>
</evidence>
<dbReference type="GO" id="GO:0004521">
    <property type="term" value="F:RNA endonuclease activity"/>
    <property type="evidence" value="ECO:0007669"/>
    <property type="project" value="UniProtKB-UniRule"/>
</dbReference>
<dbReference type="SUPFAM" id="SSF54791">
    <property type="entry name" value="Eukaryotic type KH-domain (KH-domain type I)"/>
    <property type="match status" value="1"/>
</dbReference>
<dbReference type="InterPro" id="IPR004087">
    <property type="entry name" value="KH_dom"/>
</dbReference>
<evidence type="ECO:0000256" key="1">
    <source>
        <dbReference type="ARBA" id="ARBA00004162"/>
    </source>
</evidence>
<dbReference type="NCBIfam" id="TIGR03319">
    <property type="entry name" value="RNase_Y"/>
    <property type="match status" value="1"/>
</dbReference>
<dbReference type="InterPro" id="IPR004088">
    <property type="entry name" value="KH_dom_type_1"/>
</dbReference>
<comment type="subcellular location">
    <subcellularLocation>
        <location evidence="1 10">Cell membrane</location>
        <topology evidence="1 10">Single-pass membrane protein</topology>
    </subcellularLocation>
</comment>
<dbReference type="FunFam" id="1.10.3210.10:FF:000003">
    <property type="entry name" value="Ribonuclease Y"/>
    <property type="match status" value="1"/>
</dbReference>
<evidence type="ECO:0000256" key="2">
    <source>
        <dbReference type="ARBA" id="ARBA00022692"/>
    </source>
</evidence>
<dbReference type="AlphaFoldDB" id="A0A1Q2D6Y4"/>
<dbReference type="SUPFAM" id="SSF109604">
    <property type="entry name" value="HD-domain/PDEase-like"/>
    <property type="match status" value="1"/>
</dbReference>
<keyword evidence="4 10" id="KW-0255">Endonuclease</keyword>
<dbReference type="SMART" id="SM00322">
    <property type="entry name" value="KH"/>
    <property type="match status" value="1"/>
</dbReference>
<keyword evidence="7 10" id="KW-1133">Transmembrane helix</keyword>
<dbReference type="KEGG" id="vpi:BW732_08095"/>
<name>A0A1Q2D6Y4_9ENTE</name>
<dbReference type="FunFam" id="3.30.1370.10:FF:000006">
    <property type="entry name" value="Ribonuclease Y"/>
    <property type="match status" value="1"/>
</dbReference>
<dbReference type="GO" id="GO:0005886">
    <property type="term" value="C:plasma membrane"/>
    <property type="evidence" value="ECO:0007669"/>
    <property type="project" value="UniProtKB-SubCell"/>
</dbReference>
<evidence type="ECO:0000256" key="9">
    <source>
        <dbReference type="ARBA" id="ARBA00073072"/>
    </source>
</evidence>
<dbReference type="CDD" id="cd00077">
    <property type="entry name" value="HDc"/>
    <property type="match status" value="1"/>
</dbReference>
<evidence type="ECO:0000313" key="13">
    <source>
        <dbReference type="Proteomes" id="UP000188246"/>
    </source>
</evidence>
<evidence type="ECO:0000256" key="10">
    <source>
        <dbReference type="HAMAP-Rule" id="MF_00335"/>
    </source>
</evidence>
<evidence type="ECO:0000256" key="3">
    <source>
        <dbReference type="ARBA" id="ARBA00022722"/>
    </source>
</evidence>
<comment type="similarity">
    <text evidence="8 10">Belongs to the RNase Y family.</text>
</comment>
<accession>A0A1Q2D6Y4</accession>
<dbReference type="NCBIfam" id="TIGR00277">
    <property type="entry name" value="HDIG"/>
    <property type="match status" value="1"/>
</dbReference>